<keyword evidence="1" id="KW-0812">Transmembrane</keyword>
<accession>A0A8H6MH83</accession>
<keyword evidence="3" id="KW-1185">Reference proteome</keyword>
<reference evidence="2 3" key="1">
    <citation type="journal article" date="2020" name="Phytopathology">
        <title>Genome Sequence Resources of Colletotrichum truncatum, C. plurivorum, C. musicola, and C. sojae: Four Species Pathogenic to Soybean (Glycine max).</title>
        <authorList>
            <person name="Rogerio F."/>
            <person name="Boufleur T.R."/>
            <person name="Ciampi-Guillardi M."/>
            <person name="Sukno S.A."/>
            <person name="Thon M.R."/>
            <person name="Massola Junior N.S."/>
            <person name="Baroncelli R."/>
        </authorList>
    </citation>
    <scope>NUCLEOTIDE SEQUENCE [LARGE SCALE GENOMIC DNA]</scope>
    <source>
        <strain evidence="2 3">LFN0009</strain>
    </source>
</reference>
<keyword evidence="1" id="KW-1133">Transmembrane helix</keyword>
<organism evidence="2 3">
    <name type="scientific">Colletotrichum sojae</name>
    <dbReference type="NCBI Taxonomy" id="2175907"/>
    <lineage>
        <taxon>Eukaryota</taxon>
        <taxon>Fungi</taxon>
        <taxon>Dikarya</taxon>
        <taxon>Ascomycota</taxon>
        <taxon>Pezizomycotina</taxon>
        <taxon>Sordariomycetes</taxon>
        <taxon>Hypocreomycetidae</taxon>
        <taxon>Glomerellales</taxon>
        <taxon>Glomerellaceae</taxon>
        <taxon>Colletotrichum</taxon>
        <taxon>Colletotrichum orchidearum species complex</taxon>
    </lineage>
</organism>
<feature type="transmembrane region" description="Helical" evidence="1">
    <location>
        <begin position="51"/>
        <end position="75"/>
    </location>
</feature>
<sequence>MIDEHNLFVSLENFDSDAAIDTEFNTLIGLATTVCDETLATDAVQISGNAAVVGCIWSFGVGMMVFAAIATSAIIKKDVVSSKSTDGPEPQADNRRHRYRSSYRSQGLECMAQIAIAGGKLDVATFREYANSARLIFNSKEIIAVYDALDHLNMSRKSDADLKNCMDSLKAFKLGGTTALYSVLSVCILIMSLKMKVATDRLSQLNKTDEFVAEGKETIIDKVDVVEQSKKMVRDLNGAMKTGYKDFFNGIKDAANSYNTAITNKTS</sequence>
<evidence type="ECO:0000313" key="3">
    <source>
        <dbReference type="Proteomes" id="UP000652219"/>
    </source>
</evidence>
<protein>
    <submittedName>
        <fullName evidence="2">Uncharacterized protein</fullName>
    </submittedName>
</protein>
<dbReference type="AlphaFoldDB" id="A0A8H6MH83"/>
<proteinExistence type="predicted"/>
<evidence type="ECO:0000313" key="2">
    <source>
        <dbReference type="EMBL" id="KAF6785040.1"/>
    </source>
</evidence>
<keyword evidence="1" id="KW-0472">Membrane</keyword>
<dbReference type="EMBL" id="WIGN01000712">
    <property type="protein sequence ID" value="KAF6785040.1"/>
    <property type="molecule type" value="Genomic_DNA"/>
</dbReference>
<comment type="caution">
    <text evidence="2">The sequence shown here is derived from an EMBL/GenBank/DDBJ whole genome shotgun (WGS) entry which is preliminary data.</text>
</comment>
<feature type="transmembrane region" description="Helical" evidence="1">
    <location>
        <begin position="171"/>
        <end position="193"/>
    </location>
</feature>
<dbReference type="Proteomes" id="UP000652219">
    <property type="component" value="Unassembled WGS sequence"/>
</dbReference>
<evidence type="ECO:0000256" key="1">
    <source>
        <dbReference type="SAM" id="Phobius"/>
    </source>
</evidence>
<gene>
    <name evidence="2" type="ORF">CSOJ01_15661</name>
</gene>
<name>A0A8H6MH83_9PEZI</name>